<dbReference type="AlphaFoldDB" id="A0A7T8QV81"/>
<evidence type="ECO:0000313" key="1">
    <source>
        <dbReference type="EMBL" id="QQP56256.1"/>
    </source>
</evidence>
<proteinExistence type="predicted"/>
<dbReference type="Proteomes" id="UP000595437">
    <property type="component" value="Chromosome 1"/>
</dbReference>
<keyword evidence="2" id="KW-1185">Reference proteome</keyword>
<organism evidence="1 2">
    <name type="scientific">Caligus rogercresseyi</name>
    <name type="common">Sea louse</name>
    <dbReference type="NCBI Taxonomy" id="217165"/>
    <lineage>
        <taxon>Eukaryota</taxon>
        <taxon>Metazoa</taxon>
        <taxon>Ecdysozoa</taxon>
        <taxon>Arthropoda</taxon>
        <taxon>Crustacea</taxon>
        <taxon>Multicrustacea</taxon>
        <taxon>Hexanauplia</taxon>
        <taxon>Copepoda</taxon>
        <taxon>Siphonostomatoida</taxon>
        <taxon>Caligidae</taxon>
        <taxon>Caligus</taxon>
    </lineage>
</organism>
<gene>
    <name evidence="1" type="ORF">FKW44_000856</name>
</gene>
<sequence length="51" mass="5743">MANLAKRSPRRGLGGFLETSKEVSLLMLWGIPTFISAYQVLKIRYTVVWGS</sequence>
<reference evidence="2" key="1">
    <citation type="submission" date="2021-01" db="EMBL/GenBank/DDBJ databases">
        <title>Caligus Genome Assembly.</title>
        <authorList>
            <person name="Gallardo-Escarate C."/>
        </authorList>
    </citation>
    <scope>NUCLEOTIDE SEQUENCE [LARGE SCALE GENOMIC DNA]</scope>
</reference>
<dbReference type="EMBL" id="CP045890">
    <property type="protein sequence ID" value="QQP56256.1"/>
    <property type="molecule type" value="Genomic_DNA"/>
</dbReference>
<name>A0A7T8QV81_CALRO</name>
<accession>A0A7T8QV81</accession>
<protein>
    <submittedName>
        <fullName evidence="1">Uncharacterized protein</fullName>
    </submittedName>
</protein>
<evidence type="ECO:0000313" key="2">
    <source>
        <dbReference type="Proteomes" id="UP000595437"/>
    </source>
</evidence>